<evidence type="ECO:0000313" key="2">
    <source>
        <dbReference type="Proteomes" id="UP000236551"/>
    </source>
</evidence>
<dbReference type="EMBL" id="CP024976">
    <property type="protein sequence ID" value="ATZ30296.1"/>
    <property type="molecule type" value="Genomic_DNA"/>
</dbReference>
<reference evidence="1 2" key="1">
    <citation type="submission" date="2017-11" db="EMBL/GenBank/DDBJ databases">
        <title>Escherichia coli CV839-15 Genome sequencing and assembly.</title>
        <authorList>
            <person name="Li Z."/>
            <person name="Song N."/>
            <person name="Li W."/>
            <person name="Philip H.R."/>
            <person name="Bu Z."/>
            <person name="Siguo L."/>
        </authorList>
    </citation>
    <scope>NUCLEOTIDE SEQUENCE [LARGE SCALE GENOMIC DNA]</scope>
    <source>
        <strain evidence="1 2">CV839-15</strain>
        <plasmid evidence="2">Plasmid pcv839-15-p2</plasmid>
    </source>
</reference>
<dbReference type="AlphaFoldDB" id="A0A2H4TL69"/>
<evidence type="ECO:0000313" key="1">
    <source>
        <dbReference type="EMBL" id="ATZ30296.1"/>
    </source>
</evidence>
<protein>
    <submittedName>
        <fullName evidence="1">Uncharacterized protein</fullName>
    </submittedName>
</protein>
<proteinExistence type="predicted"/>
<keyword evidence="1" id="KW-0614">Plasmid</keyword>
<gene>
    <name evidence="1" type="ORF">CV83915_2p0293</name>
</gene>
<organism evidence="1 2">
    <name type="scientific">Escherichia coli</name>
    <dbReference type="NCBI Taxonomy" id="562"/>
    <lineage>
        <taxon>Bacteria</taxon>
        <taxon>Pseudomonadati</taxon>
        <taxon>Pseudomonadota</taxon>
        <taxon>Gammaproteobacteria</taxon>
        <taxon>Enterobacterales</taxon>
        <taxon>Enterobacteriaceae</taxon>
        <taxon>Escherichia</taxon>
    </lineage>
</organism>
<dbReference type="Proteomes" id="UP000236551">
    <property type="component" value="Plasmid pCV839-15-p2"/>
</dbReference>
<sequence length="72" mass="8078">MSFSPIAFLSSESIIRAAIPVVFSLIVPPTEKVFSAHVVIVSSVFFLVKRIISIMQIECVWRVVATRCMCFE</sequence>
<geneLocation type="plasmid" evidence="2">
    <name>pcv839-15-p2</name>
</geneLocation>
<accession>A0A2H4TL69</accession>
<name>A0A2H4TL69_ECOLX</name>